<reference evidence="2" key="1">
    <citation type="submission" date="2023-10" db="EMBL/GenBank/DDBJ databases">
        <authorList>
            <person name="Chen Y."/>
            <person name="Shah S."/>
            <person name="Dougan E. K."/>
            <person name="Thang M."/>
            <person name="Chan C."/>
        </authorList>
    </citation>
    <scope>NUCLEOTIDE SEQUENCE [LARGE SCALE GENOMIC DNA]</scope>
</reference>
<evidence type="ECO:0000256" key="1">
    <source>
        <dbReference type="SAM" id="MobiDB-lite"/>
    </source>
</evidence>
<organism evidence="2 3">
    <name type="scientific">Prorocentrum cordatum</name>
    <dbReference type="NCBI Taxonomy" id="2364126"/>
    <lineage>
        <taxon>Eukaryota</taxon>
        <taxon>Sar</taxon>
        <taxon>Alveolata</taxon>
        <taxon>Dinophyceae</taxon>
        <taxon>Prorocentrales</taxon>
        <taxon>Prorocentraceae</taxon>
        <taxon>Prorocentrum</taxon>
    </lineage>
</organism>
<keyword evidence="3" id="KW-1185">Reference proteome</keyword>
<comment type="caution">
    <text evidence="2">The sequence shown here is derived from an EMBL/GenBank/DDBJ whole genome shotgun (WGS) entry which is preliminary data.</text>
</comment>
<evidence type="ECO:0000313" key="2">
    <source>
        <dbReference type="EMBL" id="CAK0860166.1"/>
    </source>
</evidence>
<sequence>MLFNMVTGAKAEAQWKAEAGPAPWQEAPGRSRSPPACRLRRAPTAADGEAAEVLMRFARGARVKIRGFVVNSDFNGSDGKVVEITLDRRYHVSLLGKLQGITLRWVKQDNLEHISEAQAGSSLLDGLVVGTGGVAAERPTCAVLQR</sequence>
<name>A0ABN9UK23_9DINO</name>
<feature type="region of interest" description="Disordered" evidence="1">
    <location>
        <begin position="14"/>
        <end position="36"/>
    </location>
</feature>
<accession>A0ABN9UK23</accession>
<dbReference type="EMBL" id="CAUYUJ010015952">
    <property type="protein sequence ID" value="CAK0860166.1"/>
    <property type="molecule type" value="Genomic_DNA"/>
</dbReference>
<gene>
    <name evidence="2" type="ORF">PCOR1329_LOCUS49219</name>
</gene>
<proteinExistence type="predicted"/>
<dbReference type="Proteomes" id="UP001189429">
    <property type="component" value="Unassembled WGS sequence"/>
</dbReference>
<evidence type="ECO:0000313" key="3">
    <source>
        <dbReference type="Proteomes" id="UP001189429"/>
    </source>
</evidence>
<protein>
    <submittedName>
        <fullName evidence="2">Uncharacterized protein</fullName>
    </submittedName>
</protein>